<dbReference type="InterPro" id="IPR036271">
    <property type="entry name" value="Tet_transcr_reg_TetR-rel_C_sf"/>
</dbReference>
<dbReference type="SUPFAM" id="SSF46689">
    <property type="entry name" value="Homeodomain-like"/>
    <property type="match status" value="1"/>
</dbReference>
<dbReference type="PROSITE" id="PS01081">
    <property type="entry name" value="HTH_TETR_1"/>
    <property type="match status" value="1"/>
</dbReference>
<dbReference type="PANTHER" id="PTHR47506:SF1">
    <property type="entry name" value="HTH-TYPE TRANSCRIPTIONAL REGULATOR YJDC"/>
    <property type="match status" value="1"/>
</dbReference>
<dbReference type="SUPFAM" id="SSF48498">
    <property type="entry name" value="Tetracyclin repressor-like, C-terminal domain"/>
    <property type="match status" value="1"/>
</dbReference>
<dbReference type="InterPro" id="IPR001647">
    <property type="entry name" value="HTH_TetR"/>
</dbReference>
<evidence type="ECO:0000256" key="3">
    <source>
        <dbReference type="ARBA" id="ARBA00023163"/>
    </source>
</evidence>
<evidence type="ECO:0000256" key="1">
    <source>
        <dbReference type="ARBA" id="ARBA00023015"/>
    </source>
</evidence>
<dbReference type="PROSITE" id="PS50977">
    <property type="entry name" value="HTH_TETR_2"/>
    <property type="match status" value="1"/>
</dbReference>
<keyword evidence="7" id="KW-1185">Reference proteome</keyword>
<keyword evidence="1" id="KW-0805">Transcription regulation</keyword>
<evidence type="ECO:0000313" key="7">
    <source>
        <dbReference type="Proteomes" id="UP000014463"/>
    </source>
</evidence>
<evidence type="ECO:0000256" key="4">
    <source>
        <dbReference type="PROSITE-ProRule" id="PRU00335"/>
    </source>
</evidence>
<dbReference type="eggNOG" id="COG1309">
    <property type="taxonomic scope" value="Bacteria"/>
</dbReference>
<evidence type="ECO:0000259" key="5">
    <source>
        <dbReference type="PROSITE" id="PS50977"/>
    </source>
</evidence>
<gene>
    <name evidence="6" type="ORF">L861_22375</name>
</gene>
<accession>S2KRD5</accession>
<dbReference type="EMBL" id="ASTJ01000022">
    <property type="protein sequence ID" value="EPC03058.1"/>
    <property type="molecule type" value="Genomic_DNA"/>
</dbReference>
<organism evidence="6 7">
    <name type="scientific">Litchfieldella anticariensis (strain DSM 16096 / CECT 5854 / CIP 108499 / LMG 22089 / FP35)</name>
    <name type="common">Halomonas anticariensis</name>
    <dbReference type="NCBI Taxonomy" id="1121939"/>
    <lineage>
        <taxon>Bacteria</taxon>
        <taxon>Pseudomonadati</taxon>
        <taxon>Pseudomonadota</taxon>
        <taxon>Gammaproteobacteria</taxon>
        <taxon>Oceanospirillales</taxon>
        <taxon>Halomonadaceae</taxon>
        <taxon>Litchfieldella</taxon>
    </lineage>
</organism>
<comment type="caution">
    <text evidence="6">The sequence shown here is derived from an EMBL/GenBank/DDBJ whole genome shotgun (WGS) entry which is preliminary data.</text>
</comment>
<dbReference type="InterPro" id="IPR023772">
    <property type="entry name" value="DNA-bd_HTH_TetR-type_CS"/>
</dbReference>
<dbReference type="PATRIC" id="fig|1121939.11.peg.1481"/>
<dbReference type="InterPro" id="IPR009057">
    <property type="entry name" value="Homeodomain-like_sf"/>
</dbReference>
<dbReference type="Pfam" id="PF00440">
    <property type="entry name" value="TetR_N"/>
    <property type="match status" value="1"/>
</dbReference>
<proteinExistence type="predicted"/>
<dbReference type="Pfam" id="PF16925">
    <property type="entry name" value="TetR_C_13"/>
    <property type="match status" value="1"/>
</dbReference>
<evidence type="ECO:0000313" key="6">
    <source>
        <dbReference type="EMBL" id="EPC03058.1"/>
    </source>
</evidence>
<dbReference type="Gene3D" id="1.10.357.10">
    <property type="entry name" value="Tetracycline Repressor, domain 2"/>
    <property type="match status" value="1"/>
</dbReference>
<dbReference type="Gene3D" id="1.10.10.60">
    <property type="entry name" value="Homeodomain-like"/>
    <property type="match status" value="1"/>
</dbReference>
<name>S2KRD5_LITA3</name>
<dbReference type="InterPro" id="IPR011075">
    <property type="entry name" value="TetR_C"/>
</dbReference>
<dbReference type="GO" id="GO:0003677">
    <property type="term" value="F:DNA binding"/>
    <property type="evidence" value="ECO:0007669"/>
    <property type="project" value="UniProtKB-UniRule"/>
</dbReference>
<keyword evidence="3" id="KW-0804">Transcription</keyword>
<dbReference type="AlphaFoldDB" id="S2KRD5"/>
<protein>
    <recommendedName>
        <fullName evidence="5">HTH tetR-type domain-containing protein</fullName>
    </recommendedName>
</protein>
<keyword evidence="2 4" id="KW-0238">DNA-binding</keyword>
<reference evidence="6 7" key="1">
    <citation type="journal article" date="2013" name="Genome Announc.">
        <title>Draft genome sequence of the moderately halophilic gammaproteobacterium Halomonas anticariensis FP35.</title>
        <authorList>
            <person name="Tahrioui A."/>
            <person name="Quesada E."/>
            <person name="Llamas I."/>
        </authorList>
    </citation>
    <scope>NUCLEOTIDE SEQUENCE [LARGE SCALE GENOMIC DNA]</scope>
    <source>
        <strain evidence="7">DSM 16096 / CECT 5854 / LMG 22089 / FP35</strain>
    </source>
</reference>
<sequence length="183" mass="20169">MEVFWTQGFDNASMTDLTRAMQINSPSLYAAFGSKEALFKEAVDLYVRTEGNGIWDQVDTVPTAREAIEHVLRASARAYTRGSESRGCLIVLAAPQMQGANATVCDELKKRRANNVHVLERRLQRAVEEGELSPGTDCRAIATYFATVQHGMSIQARDGASRQTLMSIADCAMATWDKLVQPP</sequence>
<dbReference type="PANTHER" id="PTHR47506">
    <property type="entry name" value="TRANSCRIPTIONAL REGULATORY PROTEIN"/>
    <property type="match status" value="1"/>
</dbReference>
<feature type="DNA-binding region" description="H-T-H motif" evidence="4">
    <location>
        <begin position="13"/>
        <end position="32"/>
    </location>
</feature>
<dbReference type="Proteomes" id="UP000014463">
    <property type="component" value="Unassembled WGS sequence"/>
</dbReference>
<evidence type="ECO:0000256" key="2">
    <source>
        <dbReference type="ARBA" id="ARBA00023125"/>
    </source>
</evidence>
<feature type="domain" description="HTH tetR-type" evidence="5">
    <location>
        <begin position="1"/>
        <end position="50"/>
    </location>
</feature>
<dbReference type="STRING" id="1121939.L861_22375"/>